<feature type="chain" id="PRO_5046785466" evidence="2">
    <location>
        <begin position="23"/>
        <end position="237"/>
    </location>
</feature>
<name>A0ABU1Z204_9MICC</name>
<reference evidence="4" key="1">
    <citation type="submission" date="2023-07" db="EMBL/GenBank/DDBJ databases">
        <title>Sequencing the genomes of 1000 actinobacteria strains.</title>
        <authorList>
            <person name="Klenk H.-P."/>
        </authorList>
    </citation>
    <scope>NUCLEOTIDE SEQUENCE</scope>
    <source>
        <strain evidence="4">DSM 13068</strain>
    </source>
</reference>
<dbReference type="InterPro" id="IPR046281">
    <property type="entry name" value="DUF6318"/>
</dbReference>
<keyword evidence="4" id="KW-0449">Lipoprotein</keyword>
<feature type="compositionally biased region" description="Basic and acidic residues" evidence="1">
    <location>
        <begin position="43"/>
        <end position="56"/>
    </location>
</feature>
<evidence type="ECO:0000256" key="1">
    <source>
        <dbReference type="SAM" id="MobiDB-lite"/>
    </source>
</evidence>
<feature type="region of interest" description="Disordered" evidence="1">
    <location>
        <begin position="26"/>
        <end position="102"/>
    </location>
</feature>
<gene>
    <name evidence="4" type="ORF">J2S67_001920</name>
</gene>
<feature type="signal peptide" evidence="2">
    <location>
        <begin position="1"/>
        <end position="22"/>
    </location>
</feature>
<evidence type="ECO:0000313" key="5">
    <source>
        <dbReference type="Proteomes" id="UP001180715"/>
    </source>
</evidence>
<organism evidence="4 5">
    <name type="scientific">Pseudoglutamicibacter albus</name>
    <dbReference type="NCBI Taxonomy" id="98671"/>
    <lineage>
        <taxon>Bacteria</taxon>
        <taxon>Bacillati</taxon>
        <taxon>Actinomycetota</taxon>
        <taxon>Actinomycetes</taxon>
        <taxon>Micrococcales</taxon>
        <taxon>Micrococcaceae</taxon>
        <taxon>Pseudoglutamicibacter</taxon>
    </lineage>
</organism>
<feature type="compositionally biased region" description="Low complexity" evidence="1">
    <location>
        <begin position="64"/>
        <end position="74"/>
    </location>
</feature>
<comment type="caution">
    <text evidence="4">The sequence shown here is derived from an EMBL/GenBank/DDBJ whole genome shotgun (WGS) entry which is preliminary data.</text>
</comment>
<sequence>MLNLKRGATATVLTLALISGLAACGTKDDAKPAEAATAATESSSERQSDEEAKDENVSGSGKESASVKPSASPSPTGPYKPATPKRPAQNVPVPGPLPEVAKEESKAGQIAFVEHWVKEVNYAMESRQPTPLFQEMNGAKCKYCKKIKTSADNLRKTKTWVVGGKIRLEHLRPEPRQSSDAEYRVTTHASNDKILVYTKNSTKPVQTVPATKQPNGFVALEWREDKWVVKGFYNYAD</sequence>
<dbReference type="Proteomes" id="UP001180715">
    <property type="component" value="Unassembled WGS sequence"/>
</dbReference>
<dbReference type="PROSITE" id="PS51257">
    <property type="entry name" value="PROKAR_LIPOPROTEIN"/>
    <property type="match status" value="1"/>
</dbReference>
<proteinExistence type="predicted"/>
<dbReference type="Pfam" id="PF19843">
    <property type="entry name" value="DUF6318"/>
    <property type="match status" value="1"/>
</dbReference>
<dbReference type="EMBL" id="JAVDXX010000001">
    <property type="protein sequence ID" value="MDR7294652.1"/>
    <property type="molecule type" value="Genomic_DNA"/>
</dbReference>
<evidence type="ECO:0000256" key="2">
    <source>
        <dbReference type="SAM" id="SignalP"/>
    </source>
</evidence>
<keyword evidence="5" id="KW-1185">Reference proteome</keyword>
<protein>
    <submittedName>
        <fullName evidence="4">Small lipoprotein YifL</fullName>
    </submittedName>
</protein>
<feature type="compositionally biased region" description="Low complexity" evidence="1">
    <location>
        <begin position="33"/>
        <end position="42"/>
    </location>
</feature>
<evidence type="ECO:0000313" key="4">
    <source>
        <dbReference type="EMBL" id="MDR7294652.1"/>
    </source>
</evidence>
<feature type="domain" description="DUF6318" evidence="3">
    <location>
        <begin position="78"/>
        <end position="231"/>
    </location>
</feature>
<accession>A0ABU1Z204</accession>
<keyword evidence="2" id="KW-0732">Signal</keyword>
<evidence type="ECO:0000259" key="3">
    <source>
        <dbReference type="Pfam" id="PF19843"/>
    </source>
</evidence>
<dbReference type="RefSeq" id="WP_310248589.1">
    <property type="nucleotide sequence ID" value="NZ_JAVDXX010000001.1"/>
</dbReference>